<keyword evidence="4 6" id="KW-1133">Transmembrane helix</keyword>
<evidence type="ECO:0000256" key="4">
    <source>
        <dbReference type="ARBA" id="ARBA00022989"/>
    </source>
</evidence>
<name>A0A1L7WQ50_9HELO</name>
<dbReference type="Proteomes" id="UP000184330">
    <property type="component" value="Unassembled WGS sequence"/>
</dbReference>
<dbReference type="SUPFAM" id="SSF103473">
    <property type="entry name" value="MFS general substrate transporter"/>
    <property type="match status" value="1"/>
</dbReference>
<evidence type="ECO:0000259" key="7">
    <source>
        <dbReference type="PROSITE" id="PS50850"/>
    </source>
</evidence>
<feature type="transmembrane region" description="Helical" evidence="6">
    <location>
        <begin position="389"/>
        <end position="409"/>
    </location>
</feature>
<dbReference type="GO" id="GO:0022857">
    <property type="term" value="F:transmembrane transporter activity"/>
    <property type="evidence" value="ECO:0007669"/>
    <property type="project" value="InterPro"/>
</dbReference>
<feature type="transmembrane region" description="Helical" evidence="6">
    <location>
        <begin position="102"/>
        <end position="122"/>
    </location>
</feature>
<dbReference type="PANTHER" id="PTHR43791">
    <property type="entry name" value="PERMEASE-RELATED"/>
    <property type="match status" value="1"/>
</dbReference>
<dbReference type="EMBL" id="FJOG01000005">
    <property type="protein sequence ID" value="CZR54908.1"/>
    <property type="molecule type" value="Genomic_DNA"/>
</dbReference>
<dbReference type="GO" id="GO:0016020">
    <property type="term" value="C:membrane"/>
    <property type="evidence" value="ECO:0007669"/>
    <property type="project" value="UniProtKB-SubCell"/>
</dbReference>
<feature type="transmembrane region" description="Helical" evidence="6">
    <location>
        <begin position="360"/>
        <end position="377"/>
    </location>
</feature>
<dbReference type="InterPro" id="IPR020846">
    <property type="entry name" value="MFS_dom"/>
</dbReference>
<keyword evidence="5 6" id="KW-0472">Membrane</keyword>
<dbReference type="AlphaFoldDB" id="A0A1L7WQ50"/>
<organism evidence="8 9">
    <name type="scientific">Phialocephala subalpina</name>
    <dbReference type="NCBI Taxonomy" id="576137"/>
    <lineage>
        <taxon>Eukaryota</taxon>
        <taxon>Fungi</taxon>
        <taxon>Dikarya</taxon>
        <taxon>Ascomycota</taxon>
        <taxon>Pezizomycotina</taxon>
        <taxon>Leotiomycetes</taxon>
        <taxon>Helotiales</taxon>
        <taxon>Mollisiaceae</taxon>
        <taxon>Phialocephala</taxon>
        <taxon>Phialocephala fortinii species complex</taxon>
    </lineage>
</organism>
<dbReference type="FunFam" id="1.20.1250.20:FF:000018">
    <property type="entry name" value="MFS transporter permease"/>
    <property type="match status" value="1"/>
</dbReference>
<evidence type="ECO:0000256" key="5">
    <source>
        <dbReference type="ARBA" id="ARBA00023136"/>
    </source>
</evidence>
<feature type="domain" description="Major facilitator superfamily (MFS) profile" evidence="7">
    <location>
        <begin position="49"/>
        <end position="511"/>
    </location>
</feature>
<feature type="transmembrane region" description="Helical" evidence="6">
    <location>
        <begin position="46"/>
        <end position="66"/>
    </location>
</feature>
<evidence type="ECO:0000256" key="3">
    <source>
        <dbReference type="ARBA" id="ARBA00022692"/>
    </source>
</evidence>
<dbReference type="OrthoDB" id="9971669at2759"/>
<comment type="subcellular location">
    <subcellularLocation>
        <location evidence="1">Membrane</location>
        <topology evidence="1">Multi-pass membrane protein</topology>
    </subcellularLocation>
</comment>
<feature type="transmembrane region" description="Helical" evidence="6">
    <location>
        <begin position="294"/>
        <end position="316"/>
    </location>
</feature>
<dbReference type="PROSITE" id="PS50850">
    <property type="entry name" value="MFS"/>
    <property type="match status" value="1"/>
</dbReference>
<feature type="transmembrane region" description="Helical" evidence="6">
    <location>
        <begin position="229"/>
        <end position="248"/>
    </location>
</feature>
<protein>
    <submittedName>
        <fullName evidence="8">Related to putative tartrate transporter</fullName>
    </submittedName>
</protein>
<accession>A0A1L7WQ50</accession>
<feature type="transmembrane region" description="Helical" evidence="6">
    <location>
        <begin position="185"/>
        <end position="209"/>
    </location>
</feature>
<dbReference type="Gene3D" id="1.20.1250.20">
    <property type="entry name" value="MFS general substrate transporter like domains"/>
    <property type="match status" value="2"/>
</dbReference>
<dbReference type="InterPro" id="IPR036259">
    <property type="entry name" value="MFS_trans_sf"/>
</dbReference>
<dbReference type="Pfam" id="PF07690">
    <property type="entry name" value="MFS_1"/>
    <property type="match status" value="1"/>
</dbReference>
<dbReference type="InterPro" id="IPR011701">
    <property type="entry name" value="MFS"/>
</dbReference>
<proteinExistence type="predicted"/>
<feature type="transmembrane region" description="Helical" evidence="6">
    <location>
        <begin position="421"/>
        <end position="441"/>
    </location>
</feature>
<reference evidence="8 9" key="1">
    <citation type="submission" date="2016-03" db="EMBL/GenBank/DDBJ databases">
        <authorList>
            <person name="Ploux O."/>
        </authorList>
    </citation>
    <scope>NUCLEOTIDE SEQUENCE [LARGE SCALE GENOMIC DNA]</scope>
    <source>
        <strain evidence="8 9">UAMH 11012</strain>
    </source>
</reference>
<gene>
    <name evidence="8" type="ORF">PAC_04793</name>
</gene>
<feature type="transmembrane region" description="Helical" evidence="6">
    <location>
        <begin position="453"/>
        <end position="472"/>
    </location>
</feature>
<feature type="transmembrane region" description="Helical" evidence="6">
    <location>
        <begin position="154"/>
        <end position="176"/>
    </location>
</feature>
<keyword evidence="9" id="KW-1185">Reference proteome</keyword>
<dbReference type="FunFam" id="1.20.1250.20:FF:000013">
    <property type="entry name" value="MFS general substrate transporter"/>
    <property type="match status" value="1"/>
</dbReference>
<evidence type="ECO:0000256" key="2">
    <source>
        <dbReference type="ARBA" id="ARBA00022448"/>
    </source>
</evidence>
<keyword evidence="3 6" id="KW-0812">Transmembrane</keyword>
<dbReference type="PANTHER" id="PTHR43791:SF53">
    <property type="entry name" value="MAJOR FACILITATOR SUPERFAMILY (MFS) PROFILE DOMAIN-CONTAINING PROTEIN"/>
    <property type="match status" value="1"/>
</dbReference>
<evidence type="ECO:0000256" key="6">
    <source>
        <dbReference type="SAM" id="Phobius"/>
    </source>
</evidence>
<evidence type="ECO:0000313" key="9">
    <source>
        <dbReference type="Proteomes" id="UP000184330"/>
    </source>
</evidence>
<evidence type="ECO:0000313" key="8">
    <source>
        <dbReference type="EMBL" id="CZR54908.1"/>
    </source>
</evidence>
<sequence>MMAEKEQQIGAELPLTTEVSSDEEVQPTEWTEVDEKRIRRKMDRRIVPTVLMLYLMCFIDRANIGFSSKEKEAMWTDKAIFRNARIQGMQKDLDLIGYRFNWALTIFYLAYIGTEIPSNLVLKLIGARIFLPLIVISFGLICMCHAFLTNFDGLLAARFFLGLAEGGTLPGIAYYLSCFYKRHELLFRVGIFIQGATLAGAFGGLLAAGLSPIPKWGVASRPIYNWRNIFFFEGLFTLLVSGLAIFILPSTPDKCKFLTEKDRYIAIERINREHKESAVEKTQPRHVKRGLMNINNILCGFGYLAVNVSVQSFSLFLPTILNALGWTALKTQFYSVPPYVVACLWSILIFRLSDKYQRRGVFLVGGSVLAMIGYALLATSKSNSVKYGAVFLASCGAFPGGPIFLSWGLNNAAGQSVRAVSGAYIVSIGSSGALLAVWTYLTKDAPLYKRGHYINIGASCVAGLIATVTILYTKWENRVRERGGRDGRLVGLSEGEKVELGYRHPEFRYTS</sequence>
<keyword evidence="2" id="KW-0813">Transport</keyword>
<evidence type="ECO:0000256" key="1">
    <source>
        <dbReference type="ARBA" id="ARBA00004141"/>
    </source>
</evidence>
<feature type="transmembrane region" description="Helical" evidence="6">
    <location>
        <begin position="129"/>
        <end position="148"/>
    </location>
</feature>
<feature type="transmembrane region" description="Helical" evidence="6">
    <location>
        <begin position="336"/>
        <end position="353"/>
    </location>
</feature>